<reference evidence="2 3" key="1">
    <citation type="submission" date="2014-04" db="EMBL/GenBank/DDBJ databases">
        <authorList>
            <consortium name="DOE Joint Genome Institute"/>
            <person name="Kuo A."/>
            <person name="Gay G."/>
            <person name="Dore J."/>
            <person name="Kohler A."/>
            <person name="Nagy L.G."/>
            <person name="Floudas D."/>
            <person name="Copeland A."/>
            <person name="Barry K.W."/>
            <person name="Cichocki N."/>
            <person name="Veneault-Fourrey C."/>
            <person name="LaButti K."/>
            <person name="Lindquist E.A."/>
            <person name="Lipzen A."/>
            <person name="Lundell T."/>
            <person name="Morin E."/>
            <person name="Murat C."/>
            <person name="Sun H."/>
            <person name="Tunlid A."/>
            <person name="Henrissat B."/>
            <person name="Grigoriev I.V."/>
            <person name="Hibbett D.S."/>
            <person name="Martin F."/>
            <person name="Nordberg H.P."/>
            <person name="Cantor M.N."/>
            <person name="Hua S.X."/>
        </authorList>
    </citation>
    <scope>NUCLEOTIDE SEQUENCE [LARGE SCALE GENOMIC DNA]</scope>
    <source>
        <strain evidence="3">h7</strain>
    </source>
</reference>
<dbReference type="HOGENOM" id="CLU_066475_0_0_1"/>
<proteinExistence type="predicted"/>
<organism evidence="2 3">
    <name type="scientific">Hebeloma cylindrosporum</name>
    <dbReference type="NCBI Taxonomy" id="76867"/>
    <lineage>
        <taxon>Eukaryota</taxon>
        <taxon>Fungi</taxon>
        <taxon>Dikarya</taxon>
        <taxon>Basidiomycota</taxon>
        <taxon>Agaricomycotina</taxon>
        <taxon>Agaricomycetes</taxon>
        <taxon>Agaricomycetidae</taxon>
        <taxon>Agaricales</taxon>
        <taxon>Agaricineae</taxon>
        <taxon>Hymenogastraceae</taxon>
        <taxon>Hebeloma</taxon>
    </lineage>
</organism>
<sequence>MSFDGLSHIFDSDKAAFLDDIEKSIRLYVLGTGKQCIAIVEKIPKRTGGYPEYTLYKHELHLDSDLPEFAEVLIKFIRRKRHDGHDLDSALTEPILKIIEDKYVALYNSHGEEISSEFLEMLKKDNILLNSFVERLADKVSGKISKKAREKIVHLLVEQIHDAATSHTSHIVGQHISHFASTAVGAQIASVAAHVLLKAIAMNMGHIIAKFLASAAFKKVVMVLLHKLVVGVITAAVLHFLAANIGSAIGAGAFMWIIIPIVAAILIKQIADFPKKLGNEVSKSVRGHLASNFGQTNKDILAKRFQEIFNGEKLLEEVANDKDVKEMIGALAEKVVKRGSY</sequence>
<evidence type="ECO:0000313" key="3">
    <source>
        <dbReference type="Proteomes" id="UP000053424"/>
    </source>
</evidence>
<gene>
    <name evidence="2" type="ORF">M413DRAFT_28194</name>
</gene>
<keyword evidence="1" id="KW-0472">Membrane</keyword>
<keyword evidence="1" id="KW-0812">Transmembrane</keyword>
<evidence type="ECO:0000256" key="1">
    <source>
        <dbReference type="SAM" id="Phobius"/>
    </source>
</evidence>
<reference evidence="3" key="2">
    <citation type="submission" date="2015-01" db="EMBL/GenBank/DDBJ databases">
        <title>Evolutionary Origins and Diversification of the Mycorrhizal Mutualists.</title>
        <authorList>
            <consortium name="DOE Joint Genome Institute"/>
            <consortium name="Mycorrhizal Genomics Consortium"/>
            <person name="Kohler A."/>
            <person name="Kuo A."/>
            <person name="Nagy L.G."/>
            <person name="Floudas D."/>
            <person name="Copeland A."/>
            <person name="Barry K.W."/>
            <person name="Cichocki N."/>
            <person name="Veneault-Fourrey C."/>
            <person name="LaButti K."/>
            <person name="Lindquist E.A."/>
            <person name="Lipzen A."/>
            <person name="Lundell T."/>
            <person name="Morin E."/>
            <person name="Murat C."/>
            <person name="Riley R."/>
            <person name="Ohm R."/>
            <person name="Sun H."/>
            <person name="Tunlid A."/>
            <person name="Henrissat B."/>
            <person name="Grigoriev I.V."/>
            <person name="Hibbett D.S."/>
            <person name="Martin F."/>
        </authorList>
    </citation>
    <scope>NUCLEOTIDE SEQUENCE [LARGE SCALE GENOMIC DNA]</scope>
    <source>
        <strain evidence="3">h7</strain>
    </source>
</reference>
<keyword evidence="1" id="KW-1133">Transmembrane helix</keyword>
<dbReference type="Proteomes" id="UP000053424">
    <property type="component" value="Unassembled WGS sequence"/>
</dbReference>
<feature type="transmembrane region" description="Helical" evidence="1">
    <location>
        <begin position="220"/>
        <end position="242"/>
    </location>
</feature>
<name>A0A0C3BX54_HEBCY</name>
<dbReference type="AlphaFoldDB" id="A0A0C3BX54"/>
<feature type="transmembrane region" description="Helical" evidence="1">
    <location>
        <begin position="248"/>
        <end position="267"/>
    </location>
</feature>
<protein>
    <submittedName>
        <fullName evidence="2">Uncharacterized protein</fullName>
    </submittedName>
</protein>
<dbReference type="OrthoDB" id="5363676at2759"/>
<accession>A0A0C3BX54</accession>
<dbReference type="EMBL" id="KN831781">
    <property type="protein sequence ID" value="KIM41130.1"/>
    <property type="molecule type" value="Genomic_DNA"/>
</dbReference>
<keyword evidence="3" id="KW-1185">Reference proteome</keyword>
<evidence type="ECO:0000313" key="2">
    <source>
        <dbReference type="EMBL" id="KIM41130.1"/>
    </source>
</evidence>